<gene>
    <name evidence="3" type="ORF">ACFSM5_00745</name>
</gene>
<dbReference type="InterPro" id="IPR008333">
    <property type="entry name" value="Cbr1-like_FAD-bd_dom"/>
</dbReference>
<dbReference type="InterPro" id="IPR017938">
    <property type="entry name" value="Riboflavin_synthase-like_b-brl"/>
</dbReference>
<dbReference type="InterPro" id="IPR036010">
    <property type="entry name" value="2Fe-2S_ferredoxin-like_sf"/>
</dbReference>
<dbReference type="Gene3D" id="3.40.50.80">
    <property type="entry name" value="Nucleotide-binding domain of ferredoxin-NADP reductase (FNR) module"/>
    <property type="match status" value="1"/>
</dbReference>
<accession>A0ABW5DKD7</accession>
<keyword evidence="4" id="KW-1185">Reference proteome</keyword>
<dbReference type="CDD" id="cd00207">
    <property type="entry name" value="fer2"/>
    <property type="match status" value="1"/>
</dbReference>
<dbReference type="RefSeq" id="WP_379874091.1">
    <property type="nucleotide sequence ID" value="NZ_JBHUIP010000001.1"/>
</dbReference>
<dbReference type="PROSITE" id="PS51384">
    <property type="entry name" value="FAD_FR"/>
    <property type="match status" value="1"/>
</dbReference>
<dbReference type="InterPro" id="IPR001433">
    <property type="entry name" value="OxRdtase_FAD/NAD-bd"/>
</dbReference>
<comment type="caution">
    <text evidence="3">The sequence shown here is derived from an EMBL/GenBank/DDBJ whole genome shotgun (WGS) entry which is preliminary data.</text>
</comment>
<organism evidence="3 4">
    <name type="scientific">Lacibacterium aquatile</name>
    <dbReference type="NCBI Taxonomy" id="1168082"/>
    <lineage>
        <taxon>Bacteria</taxon>
        <taxon>Pseudomonadati</taxon>
        <taxon>Pseudomonadota</taxon>
        <taxon>Alphaproteobacteria</taxon>
        <taxon>Rhodospirillales</taxon>
        <taxon>Rhodospirillaceae</taxon>
    </lineage>
</organism>
<evidence type="ECO:0000313" key="3">
    <source>
        <dbReference type="EMBL" id="MFD2261394.1"/>
    </source>
</evidence>
<feature type="domain" description="FAD-binding FR-type" evidence="2">
    <location>
        <begin position="101"/>
        <end position="198"/>
    </location>
</feature>
<dbReference type="Pfam" id="PF00175">
    <property type="entry name" value="NAD_binding_1"/>
    <property type="match status" value="1"/>
</dbReference>
<dbReference type="InterPro" id="IPR006058">
    <property type="entry name" value="2Fe2S_fd_BS"/>
</dbReference>
<dbReference type="SUPFAM" id="SSF54292">
    <property type="entry name" value="2Fe-2S ferredoxin-like"/>
    <property type="match status" value="1"/>
</dbReference>
<reference evidence="4" key="1">
    <citation type="journal article" date="2019" name="Int. J. Syst. Evol. Microbiol.">
        <title>The Global Catalogue of Microorganisms (GCM) 10K type strain sequencing project: providing services to taxonomists for standard genome sequencing and annotation.</title>
        <authorList>
            <consortium name="The Broad Institute Genomics Platform"/>
            <consortium name="The Broad Institute Genome Sequencing Center for Infectious Disease"/>
            <person name="Wu L."/>
            <person name="Ma J."/>
        </authorList>
    </citation>
    <scope>NUCLEOTIDE SEQUENCE [LARGE SCALE GENOMIC DNA]</scope>
    <source>
        <strain evidence="4">CGMCC 1.19062</strain>
    </source>
</reference>
<dbReference type="InterPro" id="IPR012675">
    <property type="entry name" value="Beta-grasp_dom_sf"/>
</dbReference>
<proteinExistence type="predicted"/>
<dbReference type="SUPFAM" id="SSF63380">
    <property type="entry name" value="Riboflavin synthase domain-like"/>
    <property type="match status" value="1"/>
</dbReference>
<dbReference type="Gene3D" id="2.40.30.10">
    <property type="entry name" value="Translation factors"/>
    <property type="match status" value="1"/>
</dbReference>
<evidence type="ECO:0000313" key="4">
    <source>
        <dbReference type="Proteomes" id="UP001597295"/>
    </source>
</evidence>
<dbReference type="CDD" id="cd06187">
    <property type="entry name" value="O2ase_reductase_like"/>
    <property type="match status" value="1"/>
</dbReference>
<dbReference type="PRINTS" id="PR00410">
    <property type="entry name" value="PHEHYDRXLASE"/>
</dbReference>
<dbReference type="Proteomes" id="UP001597295">
    <property type="component" value="Unassembled WGS sequence"/>
</dbReference>
<evidence type="ECO:0000259" key="1">
    <source>
        <dbReference type="PROSITE" id="PS51085"/>
    </source>
</evidence>
<dbReference type="SUPFAM" id="SSF52343">
    <property type="entry name" value="Ferredoxin reductase-like, C-terminal NADP-linked domain"/>
    <property type="match status" value="1"/>
</dbReference>
<dbReference type="InterPro" id="IPR050415">
    <property type="entry name" value="MRET"/>
</dbReference>
<dbReference type="PROSITE" id="PS00197">
    <property type="entry name" value="2FE2S_FER_1"/>
    <property type="match status" value="1"/>
</dbReference>
<evidence type="ECO:0000259" key="2">
    <source>
        <dbReference type="PROSITE" id="PS51384"/>
    </source>
</evidence>
<sequence>MNKILIDGWQEPVFAGKRATVLDAALDAGVPLPFGCRSGECGSCKCRLVEGQVTMAPYDKGVLSDQEKAAGLILACRSQPKGDIAIASLTALDVSLVVIPPRRVKAKVVAIDAPVPDVRRLVLRPAEPLPFKAGQYSELTFGSCSPRAYSMASHPNDEELEFHIRILPGGQASGYVAEKLQVGDSVDIDGPFGQAFYRSTHEGPILCAAGGTGLAPVLSIVRTALQENPDRQVHLFFGLRSRANVYAEELLRSMQQTYGNFRTDIILANKEEHEECRSGFVHDAIANDWNSLAGFKVYAAGPPPMIDALTRTVVSLGLESDHIHSDPFYSTAPVVKVGLFGKIKSMLGAK</sequence>
<dbReference type="InterPro" id="IPR039261">
    <property type="entry name" value="FNR_nucleotide-bd"/>
</dbReference>
<dbReference type="PROSITE" id="PS51085">
    <property type="entry name" value="2FE2S_FER_2"/>
    <property type="match status" value="1"/>
</dbReference>
<name>A0ABW5DKD7_9PROT</name>
<dbReference type="Pfam" id="PF00970">
    <property type="entry name" value="FAD_binding_6"/>
    <property type="match status" value="1"/>
</dbReference>
<feature type="domain" description="2Fe-2S ferredoxin-type" evidence="1">
    <location>
        <begin position="1"/>
        <end position="92"/>
    </location>
</feature>
<dbReference type="InterPro" id="IPR001041">
    <property type="entry name" value="2Fe-2S_ferredoxin-type"/>
</dbReference>
<dbReference type="EMBL" id="JBHUIP010000001">
    <property type="protein sequence ID" value="MFD2261394.1"/>
    <property type="molecule type" value="Genomic_DNA"/>
</dbReference>
<dbReference type="Gene3D" id="3.10.20.30">
    <property type="match status" value="1"/>
</dbReference>
<dbReference type="InterPro" id="IPR017927">
    <property type="entry name" value="FAD-bd_FR_type"/>
</dbReference>
<protein>
    <submittedName>
        <fullName evidence="3">2Fe-2S iron-sulfur cluster-binding protein</fullName>
    </submittedName>
</protein>
<dbReference type="Pfam" id="PF00111">
    <property type="entry name" value="Fer2"/>
    <property type="match status" value="1"/>
</dbReference>
<dbReference type="PANTHER" id="PTHR47354:SF5">
    <property type="entry name" value="PROTEIN RFBI"/>
    <property type="match status" value="1"/>
</dbReference>
<dbReference type="PANTHER" id="PTHR47354">
    <property type="entry name" value="NADH OXIDOREDUCTASE HCR"/>
    <property type="match status" value="1"/>
</dbReference>